<dbReference type="InterPro" id="IPR003439">
    <property type="entry name" value="ABC_transporter-like_ATP-bd"/>
</dbReference>
<dbReference type="CDD" id="cd03215">
    <property type="entry name" value="ABC_Carb_Monos_II"/>
    <property type="match status" value="1"/>
</dbReference>
<keyword evidence="2 10" id="KW-0813">Transport</keyword>
<dbReference type="PANTHER" id="PTHR43790">
    <property type="entry name" value="CARBOHYDRATE TRANSPORT ATP-BINDING PROTEIN MG119-RELATED"/>
    <property type="match status" value="1"/>
</dbReference>
<evidence type="ECO:0000256" key="9">
    <source>
        <dbReference type="ARBA" id="ARBA00023136"/>
    </source>
</evidence>
<dbReference type="Gene3D" id="3.40.50.300">
    <property type="entry name" value="P-loop containing nucleotide triphosphate hydrolases"/>
    <property type="match status" value="2"/>
</dbReference>
<comment type="subcellular location">
    <subcellularLocation>
        <location evidence="1 10">Cell membrane</location>
        <topology evidence="1 10">Peripheral membrane protein</topology>
    </subcellularLocation>
</comment>
<dbReference type="PROSITE" id="PS00211">
    <property type="entry name" value="ABC_TRANSPORTER_1"/>
    <property type="match status" value="1"/>
</dbReference>
<dbReference type="GO" id="GO:0016887">
    <property type="term" value="F:ATP hydrolysis activity"/>
    <property type="evidence" value="ECO:0007669"/>
    <property type="project" value="InterPro"/>
</dbReference>
<feature type="domain" description="ABC transporter" evidence="11">
    <location>
        <begin position="259"/>
        <end position="503"/>
    </location>
</feature>
<evidence type="ECO:0000313" key="12">
    <source>
        <dbReference type="EMBL" id="MBD3325112.1"/>
    </source>
</evidence>
<evidence type="ECO:0000256" key="10">
    <source>
        <dbReference type="RuleBase" id="RU367029"/>
    </source>
</evidence>
<dbReference type="InterPro" id="IPR017871">
    <property type="entry name" value="ABC_transporter-like_CS"/>
</dbReference>
<evidence type="ECO:0000259" key="11">
    <source>
        <dbReference type="PROSITE" id="PS50893"/>
    </source>
</evidence>
<evidence type="ECO:0000256" key="2">
    <source>
        <dbReference type="ARBA" id="ARBA00022448"/>
    </source>
</evidence>
<dbReference type="EMBL" id="WJJP01000357">
    <property type="protein sequence ID" value="MBD3325112.1"/>
    <property type="molecule type" value="Genomic_DNA"/>
</dbReference>
<dbReference type="FunFam" id="3.40.50.300:FF:000127">
    <property type="entry name" value="Ribose import ATP-binding protein RbsA"/>
    <property type="match status" value="1"/>
</dbReference>
<dbReference type="Proteomes" id="UP000649604">
    <property type="component" value="Unassembled WGS sequence"/>
</dbReference>
<comment type="caution">
    <text evidence="12">The sequence shown here is derived from an EMBL/GenBank/DDBJ whole genome shotgun (WGS) entry which is preliminary data.</text>
</comment>
<protein>
    <recommendedName>
        <fullName evidence="10">Ribose/galactose/methyl galactoside import ATP-binding protein</fullName>
        <ecNumber evidence="10">7.5.2.11</ecNumber>
    </recommendedName>
</protein>
<keyword evidence="4 10" id="KW-0762">Sugar transport</keyword>
<comment type="catalytic activity">
    <reaction evidence="10">
        <text>D-galactose(out) + ATP + H2O = D-galactose(in) + ADP + phosphate + H(+)</text>
        <dbReference type="Rhea" id="RHEA:60156"/>
        <dbReference type="ChEBI" id="CHEBI:4139"/>
        <dbReference type="ChEBI" id="CHEBI:15377"/>
        <dbReference type="ChEBI" id="CHEBI:15378"/>
        <dbReference type="ChEBI" id="CHEBI:30616"/>
        <dbReference type="ChEBI" id="CHEBI:43474"/>
        <dbReference type="ChEBI" id="CHEBI:456216"/>
        <dbReference type="EC" id="7.5.2.11"/>
    </reaction>
</comment>
<dbReference type="EC" id="7.5.2.11" evidence="10"/>
<dbReference type="GO" id="GO:0043211">
    <property type="term" value="F:ABC-type carbohydrate transporter activity"/>
    <property type="evidence" value="ECO:0007669"/>
    <property type="project" value="UniProtKB-UniRule"/>
</dbReference>
<gene>
    <name evidence="12" type="ORF">GF339_11045</name>
</gene>
<sequence length="516" mass="57437">MQTSQVSNDIVLSMEAISKSFPGVQALDQVNFELRKGEVHALVGENGAGKTTLMNVLNGMVAKDTGRIVLDGQEVEIRTPLDARQRGISFIHQELELIPNLTVKENIFLGQEPRTGLLRRIDWASMEHRSAEFLERLNIHVDPNEELSRLTIAEQQLIEVAKALHLQAKIIVMDEPTSSLSDDDVRNLFRIIRELKSQGFSVIYVSHVMDEIFEISDRITVLRGGQYIGTEVTAQTSQEKIFQMIVGKEVEKRYIREQVQTEESILQVQGLSTTGPVQDIHFDLRRGELLGIAGLVGSGRTELLEALFGVNEIVAGDIQVNGQPIQIHHPASAIAHGFYYVSENRRDKGIFPTLNITRNVGVSTMFQHTSLWGINNTEERTAVTSLVDQLNIKTPNLEQIVAYLSGGNQQKVILARGLKSHPRIVMLNEPTRGIDIGAKVEIYRLLNRLKEEGLGIIMASSELPEVMGISDRIMVMSAGRVAGFFDGATATKHDILEAMFKYVGQKGSYANTRQVH</sequence>
<evidence type="ECO:0000256" key="8">
    <source>
        <dbReference type="ARBA" id="ARBA00022967"/>
    </source>
</evidence>
<proteinExistence type="inferred from homology"/>
<evidence type="ECO:0000256" key="4">
    <source>
        <dbReference type="ARBA" id="ARBA00022597"/>
    </source>
</evidence>
<keyword evidence="9 10" id="KW-0472">Membrane</keyword>
<evidence type="ECO:0000256" key="6">
    <source>
        <dbReference type="ARBA" id="ARBA00022741"/>
    </source>
</evidence>
<dbReference type="CDD" id="cd03216">
    <property type="entry name" value="ABC_Carb_Monos_I"/>
    <property type="match status" value="1"/>
</dbReference>
<keyword evidence="6 10" id="KW-0547">Nucleotide-binding</keyword>
<evidence type="ECO:0000256" key="1">
    <source>
        <dbReference type="ARBA" id="ARBA00004202"/>
    </source>
</evidence>
<comment type="similarity">
    <text evidence="10">Belongs to the ABC transporter superfamily.</text>
</comment>
<evidence type="ECO:0000256" key="7">
    <source>
        <dbReference type="ARBA" id="ARBA00022840"/>
    </source>
</evidence>
<dbReference type="InterPro" id="IPR050107">
    <property type="entry name" value="ABC_carbohydrate_import_ATPase"/>
</dbReference>
<dbReference type="PROSITE" id="PS50893">
    <property type="entry name" value="ABC_TRANSPORTER_2"/>
    <property type="match status" value="2"/>
</dbReference>
<feature type="domain" description="ABC transporter" evidence="11">
    <location>
        <begin position="12"/>
        <end position="249"/>
    </location>
</feature>
<keyword evidence="7 10" id="KW-0067">ATP-binding</keyword>
<keyword evidence="3 10" id="KW-1003">Cell membrane</keyword>
<dbReference type="GO" id="GO:0005886">
    <property type="term" value="C:plasma membrane"/>
    <property type="evidence" value="ECO:0007669"/>
    <property type="project" value="UniProtKB-SubCell"/>
</dbReference>
<dbReference type="AlphaFoldDB" id="A0A9D5JVM8"/>
<name>A0A9D5JVM8_9BACT</name>
<comment type="function">
    <text evidence="10">Part of an ABC transporter complex involved in carbohydrate import. Could be involved in ribose, galactose and/or methyl galactoside import. Responsible for energy coupling to the transport system.</text>
</comment>
<evidence type="ECO:0000256" key="5">
    <source>
        <dbReference type="ARBA" id="ARBA00022737"/>
    </source>
</evidence>
<dbReference type="PANTHER" id="PTHR43790:SF7">
    <property type="entry name" value="GALACTOSE_METHYL GALACTOSIDE IMPORT ATP-BINDING PROTEIN MGLA"/>
    <property type="match status" value="1"/>
</dbReference>
<keyword evidence="8 10" id="KW-1278">Translocase</keyword>
<keyword evidence="5" id="KW-0677">Repeat</keyword>
<organism evidence="12 13">
    <name type="scientific">candidate division KSB3 bacterium</name>
    <dbReference type="NCBI Taxonomy" id="2044937"/>
    <lineage>
        <taxon>Bacteria</taxon>
        <taxon>candidate division KSB3</taxon>
    </lineage>
</organism>
<dbReference type="GO" id="GO:0005524">
    <property type="term" value="F:ATP binding"/>
    <property type="evidence" value="ECO:0007669"/>
    <property type="project" value="UniProtKB-UniRule"/>
</dbReference>
<reference evidence="12" key="1">
    <citation type="submission" date="2019-11" db="EMBL/GenBank/DDBJ databases">
        <title>Microbial mats filling the niche in hypersaline microbial mats.</title>
        <authorList>
            <person name="Wong H.L."/>
            <person name="Macleod F.I."/>
            <person name="White R.A. III"/>
            <person name="Burns B.P."/>
        </authorList>
    </citation>
    <scope>NUCLEOTIDE SEQUENCE</scope>
    <source>
        <strain evidence="12">Rbin_158</strain>
    </source>
</reference>
<dbReference type="SUPFAM" id="SSF52540">
    <property type="entry name" value="P-loop containing nucleoside triphosphate hydrolases"/>
    <property type="match status" value="2"/>
</dbReference>
<dbReference type="SMART" id="SM00382">
    <property type="entry name" value="AAA"/>
    <property type="match status" value="2"/>
</dbReference>
<evidence type="ECO:0000313" key="13">
    <source>
        <dbReference type="Proteomes" id="UP000649604"/>
    </source>
</evidence>
<accession>A0A9D5JVM8</accession>
<dbReference type="InterPro" id="IPR003593">
    <property type="entry name" value="AAA+_ATPase"/>
</dbReference>
<evidence type="ECO:0000256" key="3">
    <source>
        <dbReference type="ARBA" id="ARBA00022475"/>
    </source>
</evidence>
<dbReference type="Pfam" id="PF00005">
    <property type="entry name" value="ABC_tran"/>
    <property type="match status" value="2"/>
</dbReference>
<dbReference type="InterPro" id="IPR027417">
    <property type="entry name" value="P-loop_NTPase"/>
</dbReference>